<protein>
    <recommendedName>
        <fullName evidence="10">SH3 domain-containing protein</fullName>
    </recommendedName>
</protein>
<feature type="compositionally biased region" description="Polar residues" evidence="8">
    <location>
        <begin position="812"/>
        <end position="825"/>
    </location>
</feature>
<organism evidence="11 12">
    <name type="scientific">Ladona fulva</name>
    <name type="common">Scarce chaser dragonfly</name>
    <name type="synonym">Libellula fulva</name>
    <dbReference type="NCBI Taxonomy" id="123851"/>
    <lineage>
        <taxon>Eukaryota</taxon>
        <taxon>Metazoa</taxon>
        <taxon>Ecdysozoa</taxon>
        <taxon>Arthropoda</taxon>
        <taxon>Hexapoda</taxon>
        <taxon>Insecta</taxon>
        <taxon>Pterygota</taxon>
        <taxon>Palaeoptera</taxon>
        <taxon>Odonata</taxon>
        <taxon>Epiprocta</taxon>
        <taxon>Anisoptera</taxon>
        <taxon>Libelluloidea</taxon>
        <taxon>Libellulidae</taxon>
        <taxon>Ladona</taxon>
    </lineage>
</organism>
<reference evidence="11" key="1">
    <citation type="submission" date="2013-04" db="EMBL/GenBank/DDBJ databases">
        <authorList>
            <person name="Qu J."/>
            <person name="Murali S.C."/>
            <person name="Bandaranaike D."/>
            <person name="Bellair M."/>
            <person name="Blankenburg K."/>
            <person name="Chao H."/>
            <person name="Dinh H."/>
            <person name="Doddapaneni H."/>
            <person name="Downs B."/>
            <person name="Dugan-Rocha S."/>
            <person name="Elkadiri S."/>
            <person name="Gnanaolivu R.D."/>
            <person name="Hernandez B."/>
            <person name="Javaid M."/>
            <person name="Jayaseelan J.C."/>
            <person name="Lee S."/>
            <person name="Li M."/>
            <person name="Ming W."/>
            <person name="Munidasa M."/>
            <person name="Muniz J."/>
            <person name="Nguyen L."/>
            <person name="Ongeri F."/>
            <person name="Osuji N."/>
            <person name="Pu L.-L."/>
            <person name="Puazo M."/>
            <person name="Qu C."/>
            <person name="Quiroz J."/>
            <person name="Raj R."/>
            <person name="Weissenberger G."/>
            <person name="Xin Y."/>
            <person name="Zou X."/>
            <person name="Han Y."/>
            <person name="Richards S."/>
            <person name="Worley K."/>
            <person name="Muzny D."/>
            <person name="Gibbs R."/>
        </authorList>
    </citation>
    <scope>NUCLEOTIDE SEQUENCE</scope>
    <source>
        <strain evidence="11">Sampled in the wild</strain>
    </source>
</reference>
<dbReference type="InterPro" id="IPR036028">
    <property type="entry name" value="SH3-like_dom_sf"/>
</dbReference>
<evidence type="ECO:0000256" key="5">
    <source>
        <dbReference type="ARBA" id="ARBA00023054"/>
    </source>
</evidence>
<dbReference type="PROSITE" id="PS50002">
    <property type="entry name" value="SH3"/>
    <property type="match status" value="1"/>
</dbReference>
<name>A0A8K0NVI8_LADFU</name>
<evidence type="ECO:0000256" key="2">
    <source>
        <dbReference type="ARBA" id="ARBA00022443"/>
    </source>
</evidence>
<proteinExistence type="predicted"/>
<evidence type="ECO:0000256" key="3">
    <source>
        <dbReference type="ARBA" id="ARBA00022729"/>
    </source>
</evidence>
<feature type="region of interest" description="Disordered" evidence="8">
    <location>
        <begin position="192"/>
        <end position="227"/>
    </location>
</feature>
<feature type="compositionally biased region" description="Low complexity" evidence="8">
    <location>
        <begin position="385"/>
        <end position="394"/>
    </location>
</feature>
<keyword evidence="12" id="KW-1185">Reference proteome</keyword>
<dbReference type="SUPFAM" id="SSF50044">
    <property type="entry name" value="SH3-domain"/>
    <property type="match status" value="1"/>
</dbReference>
<feature type="signal peptide" evidence="9">
    <location>
        <begin position="1"/>
        <end position="21"/>
    </location>
</feature>
<feature type="compositionally biased region" description="Basic and acidic residues" evidence="8">
    <location>
        <begin position="403"/>
        <end position="429"/>
    </location>
</feature>
<feature type="compositionally biased region" description="Basic and acidic residues" evidence="8">
    <location>
        <begin position="248"/>
        <end position="259"/>
    </location>
</feature>
<dbReference type="AlphaFoldDB" id="A0A8K0NVI8"/>
<feature type="compositionally biased region" description="Basic and acidic residues" evidence="8">
    <location>
        <begin position="300"/>
        <end position="313"/>
    </location>
</feature>
<feature type="compositionally biased region" description="Basic and acidic residues" evidence="8">
    <location>
        <begin position="827"/>
        <end position="836"/>
    </location>
</feature>
<evidence type="ECO:0000259" key="10">
    <source>
        <dbReference type="PROSITE" id="PS50002"/>
    </source>
</evidence>
<feature type="compositionally biased region" description="Basic and acidic residues" evidence="8">
    <location>
        <begin position="572"/>
        <end position="594"/>
    </location>
</feature>
<dbReference type="GO" id="GO:0005789">
    <property type="term" value="C:endoplasmic reticulum membrane"/>
    <property type="evidence" value="ECO:0007669"/>
    <property type="project" value="UniProtKB-SubCell"/>
</dbReference>
<feature type="compositionally biased region" description="Basic and acidic residues" evidence="8">
    <location>
        <begin position="442"/>
        <end position="460"/>
    </location>
</feature>
<feature type="compositionally biased region" description="Polar residues" evidence="8">
    <location>
        <begin position="501"/>
        <end position="515"/>
    </location>
</feature>
<dbReference type="InterPro" id="IPR001452">
    <property type="entry name" value="SH3_domain"/>
</dbReference>
<keyword evidence="2 7" id="KW-0728">SH3 domain</keyword>
<sequence>MMSGVVFIILVAFAFLSSCEGNESFPERRCIDPQCSGPISRVSGLHNYFSDSKEKLSFQAGQEFDIYGKLVGEGEHLWIAEIAGKKGYVSKGSVREMKIFHSGELTLVPSNLPENPVQDERIVVKPENSVNQAVSSDKVIRSTDTYEVFEGTTIPFHQMTATGTTIDADKKMETSTIKPTSSFFSQYSDSNTLSNMQSEMSPITPTTMTKKTEEAESLSSIDVASSESKISNVIGSVIKSVSDFVSGENKDTKEHHESPFETPPTEGMSSADNTVQGEPNVLGKSSEPKEGVTESSDLVNDNKDATMDTHERDLEEEEDDDEGDDDDGDEDDGGEGEEEEEEDENGDEESGETNEELSSQMESNTEHNEERQKSSAQKIEKTVEVVKSTVSVETHGNSGAVDFEAKKSGVDDSFEANKSESSEEAETAREVPSTLEGNPPNETEHLERKDIEIEATEDVHNSPGYSKTLPPNYLPNSETSNISSTAEEGGDASLHRMMEKSTPSIKNSEPKSTADVNAEGGMVMNPAETIDQHEQGPFVTGQNSDQDSDGGIASQNELKKDNVSNSEQNDFLQDKEQIPKDEEITSESTFRHNAENSFQPISGELDSKVDTNDKSSVSSAEIFHSEPTTISPHYEGIYPENNVGISTPPSVIANEHGTAEESSKQETSVSENGELNPVNDPVESTVKEVPVSQIDNNQLEQKEPDEEIKNIQEAVDKSGSESNLSISEESSGIFSMIFSPLYTGYDYVLDAVFGKSDEIEVITESVDSVNLVGNSDVPDNILKQWEGQKRPQDVEGNTHNGISSDDHCEANPSDSFCRKSTSNWPSEGERPSEYQDSKSWNDNV</sequence>
<accession>A0A8K0NVI8</accession>
<feature type="compositionally biased region" description="Acidic residues" evidence="8">
    <location>
        <begin position="314"/>
        <end position="355"/>
    </location>
</feature>
<keyword evidence="5" id="KW-0175">Coiled coil</keyword>
<gene>
    <name evidence="11" type="ORF">J437_LFUL004959</name>
</gene>
<evidence type="ECO:0000256" key="7">
    <source>
        <dbReference type="PROSITE-ProRule" id="PRU00192"/>
    </source>
</evidence>
<feature type="non-terminal residue" evidence="11">
    <location>
        <position position="844"/>
    </location>
</feature>
<evidence type="ECO:0000256" key="9">
    <source>
        <dbReference type="SAM" id="SignalP"/>
    </source>
</evidence>
<evidence type="ECO:0000256" key="6">
    <source>
        <dbReference type="ARBA" id="ARBA00023180"/>
    </source>
</evidence>
<feature type="compositionally biased region" description="Polar residues" evidence="8">
    <location>
        <begin position="474"/>
        <end position="486"/>
    </location>
</feature>
<keyword evidence="3 9" id="KW-0732">Signal</keyword>
<comment type="subcellular location">
    <subcellularLocation>
        <location evidence="1">Endoplasmic reticulum membrane</location>
        <topology evidence="1">Single-pass membrane protein</topology>
    </subcellularLocation>
</comment>
<evidence type="ECO:0000256" key="4">
    <source>
        <dbReference type="ARBA" id="ARBA00022824"/>
    </source>
</evidence>
<feature type="region of interest" description="Disordered" evidence="8">
    <location>
        <begin position="247"/>
        <end position="705"/>
    </location>
</feature>
<comment type="caution">
    <text evidence="11">The sequence shown here is derived from an EMBL/GenBank/DDBJ whole genome shotgun (WGS) entry which is preliminary data.</text>
</comment>
<keyword evidence="6" id="KW-0325">Glycoprotein</keyword>
<evidence type="ECO:0000256" key="8">
    <source>
        <dbReference type="SAM" id="MobiDB-lite"/>
    </source>
</evidence>
<feature type="domain" description="SH3" evidence="10">
    <location>
        <begin position="37"/>
        <end position="99"/>
    </location>
</feature>
<dbReference type="Gene3D" id="2.30.30.40">
    <property type="entry name" value="SH3 Domains"/>
    <property type="match status" value="1"/>
</dbReference>
<keyword evidence="4" id="KW-0256">Endoplasmic reticulum</keyword>
<evidence type="ECO:0000313" key="12">
    <source>
        <dbReference type="Proteomes" id="UP000792457"/>
    </source>
</evidence>
<feature type="compositionally biased region" description="Polar residues" evidence="8">
    <location>
        <begin position="267"/>
        <end position="277"/>
    </location>
</feature>
<dbReference type="EMBL" id="KZ308162">
    <property type="protein sequence ID" value="KAG8223491.1"/>
    <property type="molecule type" value="Genomic_DNA"/>
</dbReference>
<dbReference type="PANTHER" id="PTHR23158">
    <property type="entry name" value="MELANOMA INHIBITORY ACTIVITY-RELATED"/>
    <property type="match status" value="1"/>
</dbReference>
<feature type="compositionally biased region" description="Basic and acidic residues" evidence="8">
    <location>
        <begin position="364"/>
        <end position="384"/>
    </location>
</feature>
<evidence type="ECO:0000313" key="11">
    <source>
        <dbReference type="EMBL" id="KAG8223491.1"/>
    </source>
</evidence>
<dbReference type="InterPro" id="IPR051500">
    <property type="entry name" value="cTAGE_MIA/OTOR"/>
</dbReference>
<feature type="compositionally biased region" description="Polar residues" evidence="8">
    <location>
        <begin position="217"/>
        <end position="227"/>
    </location>
</feature>
<evidence type="ECO:0000256" key="1">
    <source>
        <dbReference type="ARBA" id="ARBA00004389"/>
    </source>
</evidence>
<dbReference type="Proteomes" id="UP000792457">
    <property type="component" value="Unassembled WGS sequence"/>
</dbReference>
<dbReference type="OrthoDB" id="6627676at2759"/>
<feature type="compositionally biased region" description="Polar residues" evidence="8">
    <location>
        <begin position="192"/>
        <end position="209"/>
    </location>
</feature>
<dbReference type="PANTHER" id="PTHR23158:SF33">
    <property type="entry name" value="TRANSPORT AND GOLGI ORGANIZATION PROTEIN 1"/>
    <property type="match status" value="1"/>
</dbReference>
<reference evidence="11" key="2">
    <citation type="submission" date="2017-10" db="EMBL/GenBank/DDBJ databases">
        <title>Ladona fulva Genome sequencing and assembly.</title>
        <authorList>
            <person name="Murali S."/>
            <person name="Richards S."/>
            <person name="Bandaranaike D."/>
            <person name="Bellair M."/>
            <person name="Blankenburg K."/>
            <person name="Chao H."/>
            <person name="Dinh H."/>
            <person name="Doddapaneni H."/>
            <person name="Dugan-Rocha S."/>
            <person name="Elkadiri S."/>
            <person name="Gnanaolivu R."/>
            <person name="Hernandez B."/>
            <person name="Skinner E."/>
            <person name="Javaid M."/>
            <person name="Lee S."/>
            <person name="Li M."/>
            <person name="Ming W."/>
            <person name="Munidasa M."/>
            <person name="Muniz J."/>
            <person name="Nguyen L."/>
            <person name="Hughes D."/>
            <person name="Osuji N."/>
            <person name="Pu L.-L."/>
            <person name="Puazo M."/>
            <person name="Qu C."/>
            <person name="Quiroz J."/>
            <person name="Raj R."/>
            <person name="Weissenberger G."/>
            <person name="Xin Y."/>
            <person name="Zou X."/>
            <person name="Han Y."/>
            <person name="Worley K."/>
            <person name="Muzny D."/>
            <person name="Gibbs R."/>
        </authorList>
    </citation>
    <scope>NUCLEOTIDE SEQUENCE</scope>
    <source>
        <strain evidence="11">Sampled in the wild</strain>
    </source>
</reference>
<feature type="chain" id="PRO_5035453774" description="SH3 domain-containing protein" evidence="9">
    <location>
        <begin position="22"/>
        <end position="844"/>
    </location>
</feature>
<feature type="region of interest" description="Disordered" evidence="8">
    <location>
        <begin position="786"/>
        <end position="844"/>
    </location>
</feature>